<reference evidence="5" key="1">
    <citation type="journal article" date="2005" name="PLoS Biol.">
        <title>The genomes of Oryza sativa: a history of duplications.</title>
        <authorList>
            <person name="Yu J."/>
            <person name="Wang J."/>
            <person name="Lin W."/>
            <person name="Li S."/>
            <person name="Li H."/>
            <person name="Zhou J."/>
            <person name="Ni P."/>
            <person name="Dong W."/>
            <person name="Hu S."/>
            <person name="Zeng C."/>
            <person name="Zhang J."/>
            <person name="Zhang Y."/>
            <person name="Li R."/>
            <person name="Xu Z."/>
            <person name="Li S."/>
            <person name="Li X."/>
            <person name="Zheng H."/>
            <person name="Cong L."/>
            <person name="Lin L."/>
            <person name="Yin J."/>
            <person name="Geng J."/>
            <person name="Li G."/>
            <person name="Shi J."/>
            <person name="Liu J."/>
            <person name="Lv H."/>
            <person name="Li J."/>
            <person name="Wang J."/>
            <person name="Deng Y."/>
            <person name="Ran L."/>
            <person name="Shi X."/>
            <person name="Wang X."/>
            <person name="Wu Q."/>
            <person name="Li C."/>
            <person name="Ren X."/>
            <person name="Wang J."/>
            <person name="Wang X."/>
            <person name="Li D."/>
            <person name="Liu D."/>
            <person name="Zhang X."/>
            <person name="Ji Z."/>
            <person name="Zhao W."/>
            <person name="Sun Y."/>
            <person name="Zhang Z."/>
            <person name="Bao J."/>
            <person name="Han Y."/>
            <person name="Dong L."/>
            <person name="Ji J."/>
            <person name="Chen P."/>
            <person name="Wu S."/>
            <person name="Liu J."/>
            <person name="Xiao Y."/>
            <person name="Bu D."/>
            <person name="Tan J."/>
            <person name="Yang L."/>
            <person name="Ye C."/>
            <person name="Zhang J."/>
            <person name="Xu J."/>
            <person name="Zhou Y."/>
            <person name="Yu Y."/>
            <person name="Zhang B."/>
            <person name="Zhuang S."/>
            <person name="Wei H."/>
            <person name="Liu B."/>
            <person name="Lei M."/>
            <person name="Yu H."/>
            <person name="Li Y."/>
            <person name="Xu H."/>
            <person name="Wei S."/>
            <person name="He X."/>
            <person name="Fang L."/>
            <person name="Zhang Z."/>
            <person name="Zhang Y."/>
            <person name="Huang X."/>
            <person name="Su Z."/>
            <person name="Tong W."/>
            <person name="Li J."/>
            <person name="Tong Z."/>
            <person name="Li S."/>
            <person name="Ye J."/>
            <person name="Wang L."/>
            <person name="Fang L."/>
            <person name="Lei T."/>
            <person name="Chen C."/>
            <person name="Chen H."/>
            <person name="Xu Z."/>
            <person name="Li H."/>
            <person name="Huang H."/>
            <person name="Zhang F."/>
            <person name="Xu H."/>
            <person name="Li N."/>
            <person name="Zhao C."/>
            <person name="Li S."/>
            <person name="Dong L."/>
            <person name="Huang Y."/>
            <person name="Li L."/>
            <person name="Xi Y."/>
            <person name="Qi Q."/>
            <person name="Li W."/>
            <person name="Zhang B."/>
            <person name="Hu W."/>
            <person name="Zhang Y."/>
            <person name="Tian X."/>
            <person name="Jiao Y."/>
            <person name="Liang X."/>
            <person name="Jin J."/>
            <person name="Gao L."/>
            <person name="Zheng W."/>
            <person name="Hao B."/>
            <person name="Liu S."/>
            <person name="Wang W."/>
            <person name="Yuan L."/>
            <person name="Cao M."/>
            <person name="McDermott J."/>
            <person name="Samudrala R."/>
            <person name="Wang J."/>
            <person name="Wong G.K."/>
            <person name="Yang H."/>
        </authorList>
    </citation>
    <scope>NUCLEOTIDE SEQUENCE [LARGE SCALE GENOMIC DNA]</scope>
</reference>
<evidence type="ECO:0000313" key="5">
    <source>
        <dbReference type="EMBL" id="EAZ27036.1"/>
    </source>
</evidence>
<evidence type="ECO:0000256" key="3">
    <source>
        <dbReference type="ARBA" id="ARBA00022989"/>
    </source>
</evidence>
<accession>A3AI97</accession>
<dbReference type="Pfam" id="PF21729">
    <property type="entry name" value="IRX15_IRX15L_GXM"/>
    <property type="match status" value="1"/>
</dbReference>
<gene>
    <name evidence="5" type="ORF">OsJ_10966</name>
</gene>
<dbReference type="GO" id="GO:0000139">
    <property type="term" value="C:Golgi membrane"/>
    <property type="evidence" value="ECO:0007669"/>
    <property type="project" value="UniProtKB-SubCell"/>
</dbReference>
<name>A3AI97_ORYSJ</name>
<evidence type="ECO:0000256" key="1">
    <source>
        <dbReference type="ARBA" id="ARBA00004194"/>
    </source>
</evidence>
<keyword evidence="4" id="KW-0472">Membrane</keyword>
<reference evidence="5" key="2">
    <citation type="submission" date="2008-12" db="EMBL/GenBank/DDBJ databases">
        <title>Improved gene annotation of the rice (Oryza sativa) genomes.</title>
        <authorList>
            <person name="Wang J."/>
            <person name="Li R."/>
            <person name="Fan W."/>
            <person name="Huang Q."/>
            <person name="Zhang J."/>
            <person name="Zhou Y."/>
            <person name="Hu Y."/>
            <person name="Zi S."/>
            <person name="Li J."/>
            <person name="Ni P."/>
            <person name="Zheng H."/>
            <person name="Zhang Y."/>
            <person name="Zhao M."/>
            <person name="Hao Q."/>
            <person name="McDermott J."/>
            <person name="Samudrala R."/>
            <person name="Kristiansen K."/>
            <person name="Wong G.K.-S."/>
        </authorList>
    </citation>
    <scope>NUCLEOTIDE SEQUENCE</scope>
</reference>
<sequence length="271" mass="28981">MSSPMHVRKAIHFVSMKAKLQSFGGLRLLLVGCLAALLLLFAVRTLSFTTSSATATAAREAAEAGCGKLPAAVAQAMVHYATANVTPQQTAAEIGVSLRVLQLRAPCNFLEDASWIASVKAGHPGLESYHVAYDTRVTDADELIALRHEPACTSQPDLAAAAAASCRLALRGLPPVFHEVEWDLIMVDAPTGWTPESPGRMGAIYTAGMAARARTPGAGATEVFVHDVDRHVEDTFSKAFLCDGYLVEQVGRIRRFVIPSHRDKDGTPFCP</sequence>
<organism evidence="5">
    <name type="scientific">Oryza sativa subsp. japonica</name>
    <name type="common">Rice</name>
    <dbReference type="NCBI Taxonomy" id="39947"/>
    <lineage>
        <taxon>Eukaryota</taxon>
        <taxon>Viridiplantae</taxon>
        <taxon>Streptophyta</taxon>
        <taxon>Embryophyta</taxon>
        <taxon>Tracheophyta</taxon>
        <taxon>Spermatophyta</taxon>
        <taxon>Magnoliopsida</taxon>
        <taxon>Liliopsida</taxon>
        <taxon>Poales</taxon>
        <taxon>Poaceae</taxon>
        <taxon>BOP clade</taxon>
        <taxon>Oryzoideae</taxon>
        <taxon>Oryzeae</taxon>
        <taxon>Oryzinae</taxon>
        <taxon>Oryza</taxon>
        <taxon>Oryza sativa</taxon>
    </lineage>
</organism>
<dbReference type="PANTHER" id="PTHR31444">
    <property type="entry name" value="OS11G0490100 PROTEIN"/>
    <property type="match status" value="1"/>
</dbReference>
<protein>
    <submittedName>
        <fullName evidence="5">Uncharacterized protein</fullName>
    </submittedName>
</protein>
<dbReference type="InterPro" id="IPR006514">
    <property type="entry name" value="IRX15/GXM/AGM"/>
</dbReference>
<dbReference type="AlphaFoldDB" id="A3AI97"/>
<dbReference type="NCBIfam" id="TIGR01627">
    <property type="entry name" value="A_thal_3515"/>
    <property type="match status" value="1"/>
</dbReference>
<proteinExistence type="predicted"/>
<evidence type="ECO:0000256" key="4">
    <source>
        <dbReference type="ARBA" id="ARBA00023136"/>
    </source>
</evidence>
<comment type="subcellular location">
    <subcellularLocation>
        <location evidence="1">Golgi apparatus membrane</location>
        <topology evidence="1">Single-pass membrane protein</topology>
    </subcellularLocation>
</comment>
<dbReference type="Proteomes" id="UP000007752">
    <property type="component" value="Chromosome 3"/>
</dbReference>
<dbReference type="GO" id="GO:0045492">
    <property type="term" value="P:xylan biosynthetic process"/>
    <property type="evidence" value="ECO:0007669"/>
    <property type="project" value="InterPro"/>
</dbReference>
<evidence type="ECO:0000256" key="2">
    <source>
        <dbReference type="ARBA" id="ARBA00022692"/>
    </source>
</evidence>
<keyword evidence="3" id="KW-1133">Transmembrane helix</keyword>
<dbReference type="EMBL" id="CM000140">
    <property type="protein sequence ID" value="EAZ27036.1"/>
    <property type="molecule type" value="Genomic_DNA"/>
</dbReference>
<keyword evidence="2" id="KW-0812">Transmembrane</keyword>